<keyword evidence="5" id="KW-1133">Transmembrane helix</keyword>
<keyword evidence="3" id="KW-0378">Hydrolase</keyword>
<comment type="similarity">
    <text evidence="4">Belongs to the HepT RNase toxin family.</text>
</comment>
<dbReference type="HOGENOM" id="CLU_3027543_0_0_9"/>
<keyword evidence="5" id="KW-0472">Membrane</keyword>
<dbReference type="KEGG" id="nth:Nther_2557"/>
<dbReference type="eggNOG" id="COG2361">
    <property type="taxonomic scope" value="Bacteria"/>
</dbReference>
<gene>
    <name evidence="6" type="ordered locus">Nther_2557</name>
</gene>
<feature type="transmembrane region" description="Helical" evidence="5">
    <location>
        <begin position="35"/>
        <end position="52"/>
    </location>
</feature>
<evidence type="ECO:0000256" key="5">
    <source>
        <dbReference type="SAM" id="Phobius"/>
    </source>
</evidence>
<protein>
    <recommendedName>
        <fullName evidence="8">DUF86 domain-containing protein</fullName>
    </recommendedName>
</protein>
<dbReference type="GO" id="GO:0004540">
    <property type="term" value="F:RNA nuclease activity"/>
    <property type="evidence" value="ECO:0007669"/>
    <property type="project" value="InterPro"/>
</dbReference>
<evidence type="ECO:0000256" key="4">
    <source>
        <dbReference type="ARBA" id="ARBA00024207"/>
    </source>
</evidence>
<keyword evidence="1" id="KW-1277">Toxin-antitoxin system</keyword>
<name>B2A1R8_NATTJ</name>
<reference evidence="6 7" key="1">
    <citation type="submission" date="2008-04" db="EMBL/GenBank/DDBJ databases">
        <title>Complete sequence of chromosome of Natranaerobius thermophilus JW/NM-WN-LF.</title>
        <authorList>
            <consortium name="US DOE Joint Genome Institute"/>
            <person name="Copeland A."/>
            <person name="Lucas S."/>
            <person name="Lapidus A."/>
            <person name="Glavina del Rio T."/>
            <person name="Dalin E."/>
            <person name="Tice H."/>
            <person name="Bruce D."/>
            <person name="Goodwin L."/>
            <person name="Pitluck S."/>
            <person name="Chertkov O."/>
            <person name="Brettin T."/>
            <person name="Detter J.C."/>
            <person name="Han C."/>
            <person name="Kuske C.R."/>
            <person name="Schmutz J."/>
            <person name="Larimer F."/>
            <person name="Land M."/>
            <person name="Hauser L."/>
            <person name="Kyrpides N."/>
            <person name="Lykidis A."/>
            <person name="Mesbah N.M."/>
            <person name="Wiegel J."/>
        </authorList>
    </citation>
    <scope>NUCLEOTIDE SEQUENCE [LARGE SCALE GENOMIC DNA]</scope>
    <source>
        <strain evidence="7">ATCC BAA-1301 / DSM 18059 / JW/NM-WN-LF</strain>
    </source>
</reference>
<dbReference type="AlphaFoldDB" id="B2A1R8"/>
<dbReference type="InParanoid" id="B2A1R8"/>
<evidence type="ECO:0000313" key="6">
    <source>
        <dbReference type="EMBL" id="ACB86115.1"/>
    </source>
</evidence>
<evidence type="ECO:0000313" key="7">
    <source>
        <dbReference type="Proteomes" id="UP000001683"/>
    </source>
</evidence>
<evidence type="ECO:0000256" key="3">
    <source>
        <dbReference type="ARBA" id="ARBA00022801"/>
    </source>
</evidence>
<evidence type="ECO:0000256" key="2">
    <source>
        <dbReference type="ARBA" id="ARBA00022722"/>
    </source>
</evidence>
<sequence>MRNVLVHDYLEIEKETVYRILTENLSDLKSLLKKYMEFIMILYCFSAGMFCVDES</sequence>
<dbReference type="InterPro" id="IPR008201">
    <property type="entry name" value="HepT-like"/>
</dbReference>
<accession>B2A1R8</accession>
<dbReference type="Proteomes" id="UP000001683">
    <property type="component" value="Chromosome"/>
</dbReference>
<proteinExistence type="inferred from homology"/>
<reference evidence="6 7" key="2">
    <citation type="journal article" date="2011" name="J. Bacteriol.">
        <title>Complete genome sequence of the anaerobic, halophilic alkalithermophile Natranaerobius thermophilus JW/NM-WN-LF.</title>
        <authorList>
            <person name="Zhao B."/>
            <person name="Mesbah N.M."/>
            <person name="Dalin E."/>
            <person name="Goodwin L."/>
            <person name="Nolan M."/>
            <person name="Pitluck S."/>
            <person name="Chertkov O."/>
            <person name="Brettin T.S."/>
            <person name="Han J."/>
            <person name="Larimer F.W."/>
            <person name="Land M.L."/>
            <person name="Hauser L."/>
            <person name="Kyrpides N."/>
            <person name="Wiegel J."/>
        </authorList>
    </citation>
    <scope>NUCLEOTIDE SEQUENCE [LARGE SCALE GENOMIC DNA]</scope>
    <source>
        <strain evidence="7">ATCC BAA-1301 / DSM 18059 / JW/NM-WN-LF</strain>
    </source>
</reference>
<dbReference type="EMBL" id="CP001034">
    <property type="protein sequence ID" value="ACB86115.1"/>
    <property type="molecule type" value="Genomic_DNA"/>
</dbReference>
<organism evidence="6 7">
    <name type="scientific">Natranaerobius thermophilus (strain ATCC BAA-1301 / DSM 18059 / JW/NM-WN-LF)</name>
    <dbReference type="NCBI Taxonomy" id="457570"/>
    <lineage>
        <taxon>Bacteria</taxon>
        <taxon>Bacillati</taxon>
        <taxon>Bacillota</taxon>
        <taxon>Clostridia</taxon>
        <taxon>Natranaerobiales</taxon>
        <taxon>Natranaerobiaceae</taxon>
        <taxon>Natranaerobius</taxon>
    </lineage>
</organism>
<keyword evidence="7" id="KW-1185">Reference proteome</keyword>
<dbReference type="GO" id="GO:0110001">
    <property type="term" value="C:toxin-antitoxin complex"/>
    <property type="evidence" value="ECO:0007669"/>
    <property type="project" value="InterPro"/>
</dbReference>
<evidence type="ECO:0000256" key="1">
    <source>
        <dbReference type="ARBA" id="ARBA00022649"/>
    </source>
</evidence>
<dbReference type="InterPro" id="IPR037038">
    <property type="entry name" value="HepT-like_sf"/>
</dbReference>
<evidence type="ECO:0008006" key="8">
    <source>
        <dbReference type="Google" id="ProtNLM"/>
    </source>
</evidence>
<keyword evidence="2" id="KW-0540">Nuclease</keyword>
<dbReference type="Gene3D" id="1.20.120.580">
    <property type="entry name" value="bsu32300-like"/>
    <property type="match status" value="1"/>
</dbReference>
<dbReference type="STRING" id="457570.Nther_2557"/>
<keyword evidence="5" id="KW-0812">Transmembrane</keyword>
<dbReference type="GO" id="GO:0016787">
    <property type="term" value="F:hydrolase activity"/>
    <property type="evidence" value="ECO:0007669"/>
    <property type="project" value="UniProtKB-KW"/>
</dbReference>
<dbReference type="Pfam" id="PF01934">
    <property type="entry name" value="HepT-like"/>
    <property type="match status" value="1"/>
</dbReference>